<proteinExistence type="predicted"/>
<dbReference type="NCBIfam" id="TIGR01538">
    <property type="entry name" value="portal_SPP1"/>
    <property type="match status" value="1"/>
</dbReference>
<evidence type="ECO:0000313" key="3">
    <source>
        <dbReference type="Proteomes" id="UP001618531"/>
    </source>
</evidence>
<dbReference type="EMBL" id="JBIYSL010000005">
    <property type="protein sequence ID" value="MFK0524764.1"/>
    <property type="molecule type" value="Genomic_DNA"/>
</dbReference>
<keyword evidence="3" id="KW-1185">Reference proteome</keyword>
<dbReference type="InterPro" id="IPR021145">
    <property type="entry name" value="Portal_protein_SPP1_Gp6-like"/>
</dbReference>
<comment type="caution">
    <text evidence="2">The sequence shown here is derived from an EMBL/GenBank/DDBJ whole genome shotgun (WGS) entry which is preliminary data.</text>
</comment>
<dbReference type="Proteomes" id="UP001618531">
    <property type="component" value="Unassembled WGS sequence"/>
</dbReference>
<organism evidence="2 3">
    <name type="scientific">Paenibacillus illinoisensis</name>
    <dbReference type="NCBI Taxonomy" id="59845"/>
    <lineage>
        <taxon>Bacteria</taxon>
        <taxon>Bacillati</taxon>
        <taxon>Bacillota</taxon>
        <taxon>Bacilli</taxon>
        <taxon>Bacillales</taxon>
        <taxon>Paenibacillaceae</taxon>
        <taxon>Paenibacillus</taxon>
    </lineage>
</organism>
<accession>A0ABW8I0R1</accession>
<gene>
    <name evidence="2" type="ORF">ACINKY_21420</name>
</gene>
<sequence length="496" mass="56804">MSTLSEILRNLDENSPMTNKEIAIEQMNTFKASDKYQRMLEGHAYYRNQTKILEHKRMVIGEGGVLQEATNLANNKLVHGFIRKLVDQKTGYLLSKPFSIQTDGPDAYKDYLHDIFGKQFQRQLKNLGKESINKGIGWLQVYYDENGELSFKIIPSEEIVPLWKDNAHTELDAIVRFYKQERYEAKKKVTVTIIEFWDTNGVLRFTQDDVGTSERVVDGNPSYHFAVVKKGLDETGAETLIEEGMNWEKVPFIPFKYNDEEMPLVEMLKSLVDDYDSRMSDNSNNLEDLPNSVYVVEGYDGTDPGEMRRNLMQYRSVKISNGGKVSTISLDINTEAFTTHMDRLRKAIYEFGRGVDTQADKFGNSPSGIALRFLYSDLDMDANIIETEFQASLEQLLWFVDQHLYNTTGVDYSDIDVTFLFNRDIVINETEAINNVKNSVGILSDETNIANHPWTIEVEEELERKEKEQKAAMEQFASGQFDFGQEQSNPGGGEDE</sequence>
<dbReference type="InterPro" id="IPR006428">
    <property type="entry name" value="Portal_SPP1-type"/>
</dbReference>
<evidence type="ECO:0000256" key="1">
    <source>
        <dbReference type="SAM" id="MobiDB-lite"/>
    </source>
</evidence>
<name>A0ABW8I0R1_9BACL</name>
<dbReference type="Pfam" id="PF05133">
    <property type="entry name" value="SPP1_portal"/>
    <property type="match status" value="1"/>
</dbReference>
<dbReference type="RefSeq" id="WP_402877388.1">
    <property type="nucleotide sequence ID" value="NZ_JBIYSL010000005.1"/>
</dbReference>
<evidence type="ECO:0000313" key="2">
    <source>
        <dbReference type="EMBL" id="MFK0524764.1"/>
    </source>
</evidence>
<feature type="region of interest" description="Disordered" evidence="1">
    <location>
        <begin position="476"/>
        <end position="496"/>
    </location>
</feature>
<reference evidence="2 3" key="1">
    <citation type="submission" date="2024-11" db="EMBL/GenBank/DDBJ databases">
        <title>Identification and Characterization of a Novel Fosfomycin Bacillithiol Transferase FosB8 in Paenibacillus illinoisensis.</title>
        <authorList>
            <person name="Lu W."/>
        </authorList>
    </citation>
    <scope>NUCLEOTIDE SEQUENCE [LARGE SCALE GENOMIC DNA]</scope>
    <source>
        <strain evidence="2 3">WP77</strain>
    </source>
</reference>
<protein>
    <submittedName>
        <fullName evidence="2">Phage portal protein</fullName>
    </submittedName>
</protein>